<evidence type="ECO:0000313" key="3">
    <source>
        <dbReference type="Proteomes" id="UP001500191"/>
    </source>
</evidence>
<accession>A0ABN1C5D5</accession>
<dbReference type="Pfam" id="PF13401">
    <property type="entry name" value="AAA_22"/>
    <property type="match status" value="1"/>
</dbReference>
<reference evidence="2 3" key="1">
    <citation type="journal article" date="2019" name="Int. J. Syst. Evol. Microbiol.">
        <title>The Global Catalogue of Microorganisms (GCM) 10K type strain sequencing project: providing services to taxonomists for standard genome sequencing and annotation.</title>
        <authorList>
            <consortium name="The Broad Institute Genomics Platform"/>
            <consortium name="The Broad Institute Genome Sequencing Center for Infectious Disease"/>
            <person name="Wu L."/>
            <person name="Ma J."/>
        </authorList>
    </citation>
    <scope>NUCLEOTIDE SEQUENCE [LARGE SCALE GENOMIC DNA]</scope>
    <source>
        <strain evidence="2 3">JCM 14368</strain>
    </source>
</reference>
<dbReference type="InterPro" id="IPR011990">
    <property type="entry name" value="TPR-like_helical_dom_sf"/>
</dbReference>
<keyword evidence="3" id="KW-1185">Reference proteome</keyword>
<dbReference type="Pfam" id="PF25873">
    <property type="entry name" value="WHD_MalT"/>
    <property type="match status" value="1"/>
</dbReference>
<dbReference type="InterPro" id="IPR051677">
    <property type="entry name" value="AfsR-DnrI-RedD_regulator"/>
</dbReference>
<dbReference type="EMBL" id="BAAADB010000015">
    <property type="protein sequence ID" value="GAA0512138.1"/>
    <property type="molecule type" value="Genomic_DNA"/>
</dbReference>
<name>A0ABN1C5D5_9DEIO</name>
<dbReference type="InterPro" id="IPR049945">
    <property type="entry name" value="AAA_22"/>
</dbReference>
<dbReference type="InterPro" id="IPR036388">
    <property type="entry name" value="WH-like_DNA-bd_sf"/>
</dbReference>
<gene>
    <name evidence="2" type="ORF">GCM10008937_19980</name>
</gene>
<evidence type="ECO:0000313" key="2">
    <source>
        <dbReference type="EMBL" id="GAA0512138.1"/>
    </source>
</evidence>
<comment type="caution">
    <text evidence="2">The sequence shown here is derived from an EMBL/GenBank/DDBJ whole genome shotgun (WGS) entry which is preliminary data.</text>
</comment>
<dbReference type="InterPro" id="IPR059106">
    <property type="entry name" value="WHD_MalT"/>
</dbReference>
<protein>
    <submittedName>
        <fullName evidence="2">BTAD domain-containing putative transcriptional regulator</fullName>
    </submittedName>
</protein>
<feature type="domain" description="Bacterial transcriptional activator" evidence="1">
    <location>
        <begin position="862"/>
        <end position="994"/>
    </location>
</feature>
<sequence>MRRARLPAVRGAVDRPRLTGALLNARVLSVTAPAGYGKTTALAAAAAGLPGPVAWLTLDADDADPLVCAAGLALAVGALPGGERVGAALAQGASPRRVAALTADTLDVCGGLLVLDEAQALSGTPGLDLLRALLNPGQGRVALLSRTALPLPDLTRLELSGGAGRLSAADLAFTPPEIAALWAAQGLVLSGAQVRAAHAVTEGWPIAARFLAQATAQGRITPADLADLDGNGTSLGTLFSYLAQEVLGPLEPSLRSLLTRGSVFEELSAALLEAALPEPQAGALLEALAGSGTFLTRLGDSYRAHPLLRAHLRGLLPPAEAREIAARGAAFFEQTGRRRRALAAHLLAGNSARAAALLAEWGGLWLAQGRVTLVDRSLARLPRPDWTPALHALAGDALRLASRYDEARAEYARAGALDRALGEVRLALDTVQPALAWAPLDTAAALVDPDGTGQREVRRLRAENLLNAGQPAQAVALEPDLRGGARYALRCGDLDAALERAQALADGETGGARAAQNHREGLLLASFLHAARGELQQAETCARRGLEEGERLESPFVQSLARARLGHAQQAAGQFGAARESYAAALQQAQGVTGRLRVEPLMGLAALAGRAGQPERAGTLVAEARGQTAGDGYMEGLLVLTSALGLAQGPEAALAAAGLQQAQALFRACGDRFGQAAATLALFALEGVPAASLALEAAGAVAAYPFLLGRPSLFAPVGTRAGRAALLARLGAAVPAARGSLTGAAHLLGYPDVPDVADTPGFEVRVQVLGRVAVTRDDGRVREWGRAKARDLLALLAVHPDGLAREAAQEALFPDAEPGVGERNFRVTLHALGQVLEEGARSGVFLERGDWLRLRPGPDLHVDLLDAWAWLSRPAGTPGRLDALLPLPAALAELDLDAVNREAERYAATLPVALADEAGAALAVARPDRAALAAERALILDAAHEPAARALMRASHALGRGAAVGRTYASLQAALAELGLRPLPDTQRLWQALCGPREE</sequence>
<evidence type="ECO:0000259" key="1">
    <source>
        <dbReference type="SMART" id="SM01043"/>
    </source>
</evidence>
<dbReference type="SMART" id="SM01043">
    <property type="entry name" value="BTAD"/>
    <property type="match status" value="1"/>
</dbReference>
<organism evidence="2 3">
    <name type="scientific">Deinococcus depolymerans</name>
    <dbReference type="NCBI Taxonomy" id="392408"/>
    <lineage>
        <taxon>Bacteria</taxon>
        <taxon>Thermotogati</taxon>
        <taxon>Deinococcota</taxon>
        <taxon>Deinococci</taxon>
        <taxon>Deinococcales</taxon>
        <taxon>Deinococcaceae</taxon>
        <taxon>Deinococcus</taxon>
    </lineage>
</organism>
<dbReference type="PANTHER" id="PTHR35807">
    <property type="entry name" value="TRANSCRIPTIONAL REGULATOR REDD-RELATED"/>
    <property type="match status" value="1"/>
</dbReference>
<dbReference type="Gene3D" id="1.10.10.10">
    <property type="entry name" value="Winged helix-like DNA-binding domain superfamily/Winged helix DNA-binding domain"/>
    <property type="match status" value="1"/>
</dbReference>
<dbReference type="SUPFAM" id="SSF48452">
    <property type="entry name" value="TPR-like"/>
    <property type="match status" value="2"/>
</dbReference>
<dbReference type="InterPro" id="IPR005158">
    <property type="entry name" value="BTAD"/>
</dbReference>
<dbReference type="Proteomes" id="UP001500191">
    <property type="component" value="Unassembled WGS sequence"/>
</dbReference>
<proteinExistence type="predicted"/>